<comment type="caution">
    <text evidence="1">The sequence shown here is derived from an EMBL/GenBank/DDBJ whole genome shotgun (WGS) entry which is preliminary data.</text>
</comment>
<evidence type="ECO:0000313" key="2">
    <source>
        <dbReference type="Proteomes" id="UP000309186"/>
    </source>
</evidence>
<evidence type="ECO:0000313" key="1">
    <source>
        <dbReference type="EMBL" id="TLX46073.1"/>
    </source>
</evidence>
<proteinExistence type="predicted"/>
<dbReference type="OrthoDB" id="9985717at2"/>
<organism evidence="1 2">
    <name type="scientific">Pseudoalteromonas phenolica</name>
    <dbReference type="NCBI Taxonomy" id="161398"/>
    <lineage>
        <taxon>Bacteria</taxon>
        <taxon>Pseudomonadati</taxon>
        <taxon>Pseudomonadota</taxon>
        <taxon>Gammaproteobacteria</taxon>
        <taxon>Alteromonadales</taxon>
        <taxon>Pseudoalteromonadaceae</taxon>
        <taxon>Pseudoalteromonas</taxon>
    </lineage>
</organism>
<dbReference type="AlphaFoldDB" id="A0A5R9PYU3"/>
<dbReference type="EMBL" id="PPSW01000025">
    <property type="protein sequence ID" value="TLX46073.1"/>
    <property type="molecule type" value="Genomic_DNA"/>
</dbReference>
<dbReference type="RefSeq" id="WP_138482785.1">
    <property type="nucleotide sequence ID" value="NZ_PPSW01000025.1"/>
</dbReference>
<accession>A0A5R9PYU3</accession>
<reference evidence="1 2" key="1">
    <citation type="submission" date="2018-01" db="EMBL/GenBank/DDBJ databases">
        <title>Co-occurrence of chitin degradation, pigmentation and bioactivity in marine Pseudoalteromonas.</title>
        <authorList>
            <person name="Paulsen S."/>
            <person name="Gram L."/>
            <person name="Machado H."/>
        </authorList>
    </citation>
    <scope>NUCLEOTIDE SEQUENCE [LARGE SCALE GENOMIC DNA]</scope>
    <source>
        <strain evidence="1 2">S3663</strain>
    </source>
</reference>
<protein>
    <submittedName>
        <fullName evidence="1">Uncharacterized protein</fullName>
    </submittedName>
</protein>
<sequence length="197" mass="22898">MVGNLLAKNRSESWRIAKSFIDYGAEELSEKIAQDVLNSLHIKRGSVQLQKPIQYSLFWTGLRDYCDSHKINRRDLDFIKRVKTIYLDKFAGLEQQVYEFAANHKEQSVNIRLDKTKQNYIVNDVSEQRFINNLYFTEFDLVIQTGNYLLIGEFKDTQTFGANSKHVLVHQLIRQYVSANILLGLEGSEHIEVVPLK</sequence>
<name>A0A5R9PYU3_9GAMM</name>
<dbReference type="Proteomes" id="UP000309186">
    <property type="component" value="Unassembled WGS sequence"/>
</dbReference>
<gene>
    <name evidence="1" type="ORF">C1E24_14990</name>
</gene>